<proteinExistence type="inferred from homology"/>
<evidence type="ECO:0000259" key="8">
    <source>
        <dbReference type="Pfam" id="PF07810"/>
    </source>
</evidence>
<feature type="transmembrane region" description="Helical" evidence="7">
    <location>
        <begin position="490"/>
        <end position="508"/>
    </location>
</feature>
<feature type="transmembrane region" description="Helical" evidence="7">
    <location>
        <begin position="200"/>
        <end position="218"/>
    </location>
</feature>
<keyword evidence="4 7" id="KW-1133">Transmembrane helix</keyword>
<feature type="transmembrane region" description="Helical" evidence="7">
    <location>
        <begin position="625"/>
        <end position="644"/>
    </location>
</feature>
<gene>
    <name evidence="10 11 12" type="primary">LOC106070827</name>
</gene>
<evidence type="ECO:0000313" key="12">
    <source>
        <dbReference type="RefSeq" id="XP_055875649.1"/>
    </source>
</evidence>
<dbReference type="Pfam" id="PF07810">
    <property type="entry name" value="TMC"/>
    <property type="match status" value="1"/>
</dbReference>
<keyword evidence="9" id="KW-1185">Reference proteome</keyword>
<dbReference type="GeneID" id="106070827"/>
<feature type="region of interest" description="Disordered" evidence="6">
    <location>
        <begin position="1"/>
        <end position="41"/>
    </location>
</feature>
<comment type="similarity">
    <text evidence="2">Belongs to the TMC family.</text>
</comment>
<evidence type="ECO:0000313" key="9">
    <source>
        <dbReference type="Proteomes" id="UP001165740"/>
    </source>
</evidence>
<feature type="transmembrane region" description="Helical" evidence="7">
    <location>
        <begin position="735"/>
        <end position="753"/>
    </location>
</feature>
<evidence type="ECO:0000256" key="2">
    <source>
        <dbReference type="ARBA" id="ARBA00006510"/>
    </source>
</evidence>
<feature type="transmembrane region" description="Helical" evidence="7">
    <location>
        <begin position="408"/>
        <end position="427"/>
    </location>
</feature>
<reference evidence="10 11" key="1">
    <citation type="submission" date="2025-04" db="UniProtKB">
        <authorList>
            <consortium name="RefSeq"/>
        </authorList>
    </citation>
    <scope>IDENTIFICATION</scope>
</reference>
<keyword evidence="3 7" id="KW-0812">Transmembrane</keyword>
<dbReference type="RefSeq" id="XP_055875647.1">
    <property type="nucleotide sequence ID" value="XM_056019672.1"/>
</dbReference>
<dbReference type="InterPro" id="IPR012496">
    <property type="entry name" value="TMC_dom"/>
</dbReference>
<dbReference type="PANTHER" id="PTHR23302">
    <property type="entry name" value="TRANSMEMBRANE CHANNEL-RELATED"/>
    <property type="match status" value="1"/>
</dbReference>
<dbReference type="AlphaFoldDB" id="A0A9W2ZKZ8"/>
<evidence type="ECO:0000256" key="1">
    <source>
        <dbReference type="ARBA" id="ARBA00004141"/>
    </source>
</evidence>
<feature type="compositionally biased region" description="Low complexity" evidence="6">
    <location>
        <begin position="26"/>
        <end position="35"/>
    </location>
</feature>
<dbReference type="OMA" id="YIAVFYL"/>
<evidence type="ECO:0000256" key="3">
    <source>
        <dbReference type="ARBA" id="ARBA00022692"/>
    </source>
</evidence>
<dbReference type="GO" id="GO:0008381">
    <property type="term" value="F:mechanosensitive monoatomic ion channel activity"/>
    <property type="evidence" value="ECO:0007669"/>
    <property type="project" value="TreeGrafter"/>
</dbReference>
<feature type="domain" description="TMC" evidence="8">
    <location>
        <begin position="551"/>
        <end position="663"/>
    </location>
</feature>
<dbReference type="GO" id="GO:0005886">
    <property type="term" value="C:plasma membrane"/>
    <property type="evidence" value="ECO:0007669"/>
    <property type="project" value="InterPro"/>
</dbReference>
<dbReference type="RefSeq" id="XP_055875648.1">
    <property type="nucleotide sequence ID" value="XM_056019673.1"/>
</dbReference>
<evidence type="ECO:0000313" key="10">
    <source>
        <dbReference type="RefSeq" id="XP_055875647.1"/>
    </source>
</evidence>
<feature type="transmembrane region" description="Helical" evidence="7">
    <location>
        <begin position="309"/>
        <end position="328"/>
    </location>
</feature>
<accession>A0A9W2ZKZ8</accession>
<sequence length="797" mass="93340">MNLPLKSDIKHLSESSLEQSTKKVKSISVHSSQVQHQRKSTRHQINLAFQKDCDIQSSSPDNVDGSKYIVSTFSSSIDVIANDNEAIDAETLKKENETNDFGLPSFKQRMQRMQCLTLRSFKAKQERAQQQVAQRVRTIIQLSETQSCINYTKRFLKGIKSMFDALIDLWYRLNFWSQQFREIEGHFGIATSTYFRFTRWLVNLNFMVFFLYLCFIYIPQLSYNNLSDYFTVVNDTGSGSFYNKMVLCSKSYKEKLTTRRANHHWLTFLDIAQGTGFLENTMLFYGFYSNLTVSLHNDFSSRNVKYNMGLGYLLTVGISFVVVFIMIVRKSSTTIKETVMDFDNTAYPLYTNAVFGGWDYCINSEKMSVYKQRIIYNEFKATLWEVKMKKKRENRSTREKSKLYLKRLIINLVVLALLVGSFYTIYLTTDYLIKNQTENLSEFNFLMVNYLPSIVISILNAIVPEIFWALSKVEEYSNSFATHITIVRAVFLRLSSVWVLVVSLYYRLHYKGRKPMDCPEENMYNVTRCCGNTLWESIIENDKLERRTVKCWESYVGQQFYKLCITDFMSVTLIVLSIKIPRRIIHHHLQHRIWVIKKLGRAKFDLPLQVLDIVYSQTVCWMGMFFNPLLPALTFIKVFYFFFLKKFELLSVAEAPQIAYRASRSYSFFQTVLLVSFIIITCLLGYMIGNLKPSMSCGPFRVYSSDEFVMFDVVTNEINSWPTVPQKIVRYFETAAFYVPAFLISLLSIYYYLAVTAGYKKMEELLKEQLKSEAHDKQFLLARVDEIIKRGQWRQED</sequence>
<dbReference type="RefSeq" id="XP_055875649.1">
    <property type="nucleotide sequence ID" value="XM_056019674.1"/>
</dbReference>
<organism evidence="9 12">
    <name type="scientific">Biomphalaria glabrata</name>
    <name type="common">Bloodfluke planorb</name>
    <name type="synonym">Freshwater snail</name>
    <dbReference type="NCBI Taxonomy" id="6526"/>
    <lineage>
        <taxon>Eukaryota</taxon>
        <taxon>Metazoa</taxon>
        <taxon>Spiralia</taxon>
        <taxon>Lophotrochozoa</taxon>
        <taxon>Mollusca</taxon>
        <taxon>Gastropoda</taxon>
        <taxon>Heterobranchia</taxon>
        <taxon>Euthyneura</taxon>
        <taxon>Panpulmonata</taxon>
        <taxon>Hygrophila</taxon>
        <taxon>Lymnaeoidea</taxon>
        <taxon>Planorbidae</taxon>
        <taxon>Biomphalaria</taxon>
    </lineage>
</organism>
<evidence type="ECO:0000313" key="11">
    <source>
        <dbReference type="RefSeq" id="XP_055875648.1"/>
    </source>
</evidence>
<dbReference type="PANTHER" id="PTHR23302:SF24">
    <property type="entry name" value="TMC DOMAIN-CONTAINING PROTEIN"/>
    <property type="match status" value="1"/>
</dbReference>
<evidence type="ECO:0000256" key="5">
    <source>
        <dbReference type="ARBA" id="ARBA00023136"/>
    </source>
</evidence>
<evidence type="ECO:0000256" key="6">
    <source>
        <dbReference type="SAM" id="MobiDB-lite"/>
    </source>
</evidence>
<evidence type="ECO:0000256" key="4">
    <source>
        <dbReference type="ARBA" id="ARBA00022989"/>
    </source>
</evidence>
<comment type="subcellular location">
    <subcellularLocation>
        <location evidence="1">Membrane</location>
        <topology evidence="1">Multi-pass membrane protein</topology>
    </subcellularLocation>
</comment>
<feature type="transmembrane region" description="Helical" evidence="7">
    <location>
        <begin position="447"/>
        <end position="470"/>
    </location>
</feature>
<feature type="transmembrane region" description="Helical" evidence="7">
    <location>
        <begin position="665"/>
        <end position="688"/>
    </location>
</feature>
<dbReference type="Proteomes" id="UP001165740">
    <property type="component" value="Chromosome 2"/>
</dbReference>
<name>A0A9W2ZKZ8_BIOGL</name>
<protein>
    <submittedName>
        <fullName evidence="10 11">Transmembrane channel-like protein 7 isoform X1</fullName>
    </submittedName>
</protein>
<evidence type="ECO:0000256" key="7">
    <source>
        <dbReference type="SAM" id="Phobius"/>
    </source>
</evidence>
<keyword evidence="5 7" id="KW-0472">Membrane</keyword>
<dbReference type="InterPro" id="IPR038900">
    <property type="entry name" value="TMC"/>
</dbReference>
<dbReference type="OrthoDB" id="1936208at2759"/>